<gene>
    <name evidence="2" type="ORF">S01H4_38822</name>
</gene>
<feature type="transmembrane region" description="Helical" evidence="1">
    <location>
        <begin position="111"/>
        <end position="133"/>
    </location>
</feature>
<dbReference type="Gene3D" id="1.20.1640.10">
    <property type="entry name" value="Multidrug efflux transporter AcrB transmembrane domain"/>
    <property type="match status" value="1"/>
</dbReference>
<dbReference type="Gene3D" id="3.30.70.1440">
    <property type="entry name" value="Multidrug efflux transporter AcrB pore domain"/>
    <property type="match status" value="1"/>
</dbReference>
<keyword evidence="1" id="KW-1133">Transmembrane helix</keyword>
<organism evidence="2">
    <name type="scientific">marine sediment metagenome</name>
    <dbReference type="NCBI Taxonomy" id="412755"/>
    <lineage>
        <taxon>unclassified sequences</taxon>
        <taxon>metagenomes</taxon>
        <taxon>ecological metagenomes</taxon>
    </lineage>
</organism>
<name>X1CE66_9ZZZZ</name>
<reference evidence="2" key="1">
    <citation type="journal article" date="2014" name="Front. Microbiol.">
        <title>High frequency of phylogenetically diverse reductive dehalogenase-homologous genes in deep subseafloor sedimentary metagenomes.</title>
        <authorList>
            <person name="Kawai M."/>
            <person name="Futagami T."/>
            <person name="Toyoda A."/>
            <person name="Takaki Y."/>
            <person name="Nishi S."/>
            <person name="Hori S."/>
            <person name="Arai W."/>
            <person name="Tsubouchi T."/>
            <person name="Morono Y."/>
            <person name="Uchiyama I."/>
            <person name="Ito T."/>
            <person name="Fujiyama A."/>
            <person name="Inagaki F."/>
            <person name="Takami H."/>
        </authorList>
    </citation>
    <scope>NUCLEOTIDE SEQUENCE</scope>
    <source>
        <strain evidence="2">Expedition CK06-06</strain>
    </source>
</reference>
<comment type="caution">
    <text evidence="2">The sequence shown here is derived from an EMBL/GenBank/DDBJ whole genome shotgun (WGS) entry which is preliminary data.</text>
</comment>
<accession>X1CE66</accession>
<dbReference type="InterPro" id="IPR001036">
    <property type="entry name" value="Acrflvin-R"/>
</dbReference>
<keyword evidence="1" id="KW-0812">Transmembrane</keyword>
<dbReference type="GO" id="GO:0005886">
    <property type="term" value="C:plasma membrane"/>
    <property type="evidence" value="ECO:0007669"/>
    <property type="project" value="TreeGrafter"/>
</dbReference>
<feature type="transmembrane region" description="Helical" evidence="1">
    <location>
        <begin position="139"/>
        <end position="164"/>
    </location>
</feature>
<feature type="transmembrane region" description="Helical" evidence="1">
    <location>
        <begin position="185"/>
        <end position="205"/>
    </location>
</feature>
<dbReference type="PANTHER" id="PTHR32063:SF4">
    <property type="entry name" value="SLR6043 PROTEIN"/>
    <property type="match status" value="1"/>
</dbReference>
<evidence type="ECO:0000313" key="2">
    <source>
        <dbReference type="EMBL" id="GAG94548.1"/>
    </source>
</evidence>
<dbReference type="AlphaFoldDB" id="X1CE66"/>
<protein>
    <submittedName>
        <fullName evidence="2">Uncharacterized protein</fullName>
    </submittedName>
</protein>
<sequence>ETYIDTWDGRKIPLSYVADVVSASGPNSINRENVQRKLVVSANVSGRDIGSVVEEVIKNVNNSVALPDNYRIEYGGQFKSAQQAGRMLFFTSLMAVLIIFIILYQEFKSMSLALVILINLPLALIGGVLSIQLTTGTLSIPAIIGFITLFGIATRNGILLVSRYQHLRQQGKSLHDSLREGSSDRLNPILMTAMATAMALIPLAVEGHRPGNEIQSPMAVVILGGLITSTLLNLYVIPAVYYMINKNKKNENQ</sequence>
<dbReference type="PANTHER" id="PTHR32063">
    <property type="match status" value="1"/>
</dbReference>
<proteinExistence type="predicted"/>
<dbReference type="GO" id="GO:0042910">
    <property type="term" value="F:xenobiotic transmembrane transporter activity"/>
    <property type="evidence" value="ECO:0007669"/>
    <property type="project" value="TreeGrafter"/>
</dbReference>
<evidence type="ECO:0000256" key="1">
    <source>
        <dbReference type="SAM" id="Phobius"/>
    </source>
</evidence>
<dbReference type="InterPro" id="IPR027463">
    <property type="entry name" value="AcrB_DN_DC_subdom"/>
</dbReference>
<feature type="non-terminal residue" evidence="2">
    <location>
        <position position="1"/>
    </location>
</feature>
<feature type="transmembrane region" description="Helical" evidence="1">
    <location>
        <begin position="87"/>
        <end position="104"/>
    </location>
</feature>
<keyword evidence="1" id="KW-0472">Membrane</keyword>
<feature type="transmembrane region" description="Helical" evidence="1">
    <location>
        <begin position="217"/>
        <end position="244"/>
    </location>
</feature>
<dbReference type="Gene3D" id="3.30.2090.10">
    <property type="entry name" value="Multidrug efflux transporter AcrB TolC docking domain, DN and DC subdomains"/>
    <property type="match status" value="1"/>
</dbReference>
<dbReference type="PRINTS" id="PR00702">
    <property type="entry name" value="ACRIFLAVINRP"/>
</dbReference>
<dbReference type="EMBL" id="BART01020972">
    <property type="protein sequence ID" value="GAG94548.1"/>
    <property type="molecule type" value="Genomic_DNA"/>
</dbReference>
<dbReference type="Pfam" id="PF00873">
    <property type="entry name" value="ACR_tran"/>
    <property type="match status" value="1"/>
</dbReference>
<dbReference type="SUPFAM" id="SSF82866">
    <property type="entry name" value="Multidrug efflux transporter AcrB transmembrane domain"/>
    <property type="match status" value="1"/>
</dbReference>